<dbReference type="InterPro" id="IPR050954">
    <property type="entry name" value="ET_IronSulfur_Cluster-Binding"/>
</dbReference>
<accession>A0A166A5U6</accession>
<reference evidence="9 10" key="1">
    <citation type="submission" date="2016-04" db="EMBL/GenBank/DDBJ databases">
        <title>Genome sequence of Methanobrevibacter curvatus DSM 11111.</title>
        <authorList>
            <person name="Poehlein A."/>
            <person name="Seedorf H."/>
            <person name="Daniel R."/>
        </authorList>
    </citation>
    <scope>NUCLEOTIDE SEQUENCE [LARGE SCALE GENOMIC DNA]</scope>
    <source>
        <strain evidence="9 10">DSM 11111</strain>
    </source>
</reference>
<dbReference type="InterPro" id="IPR017896">
    <property type="entry name" value="4Fe4S_Fe-S-bd"/>
</dbReference>
<dbReference type="SUPFAM" id="SSF54862">
    <property type="entry name" value="4Fe-4S ferredoxins"/>
    <property type="match status" value="1"/>
</dbReference>
<proteinExistence type="predicted"/>
<gene>
    <name evidence="9" type="primary">hyfA</name>
    <name evidence="9" type="ORF">MBCUR_13670</name>
</gene>
<feature type="domain" description="4Fe-4S ferredoxin-type" evidence="8">
    <location>
        <begin position="62"/>
        <end position="91"/>
    </location>
</feature>
<evidence type="ECO:0000256" key="1">
    <source>
        <dbReference type="ARBA" id="ARBA00022448"/>
    </source>
</evidence>
<dbReference type="Pfam" id="PF25160">
    <property type="entry name" value="LdpA_Fe-S-bd"/>
    <property type="match status" value="1"/>
</dbReference>
<dbReference type="PROSITE" id="PS51379">
    <property type="entry name" value="4FE4S_FER_2"/>
    <property type="match status" value="1"/>
</dbReference>
<dbReference type="PANTHER" id="PTHR43177:SF5">
    <property type="entry name" value="ANAEROBIC DIMETHYL SULFOXIDE REDUCTASE CHAIN B-RELATED"/>
    <property type="match status" value="1"/>
</dbReference>
<dbReference type="RefSeq" id="WP_067091894.1">
    <property type="nucleotide sequence ID" value="NZ_LWMV01000183.1"/>
</dbReference>
<dbReference type="PROSITE" id="PS00198">
    <property type="entry name" value="4FE4S_FER_1"/>
    <property type="match status" value="1"/>
</dbReference>
<dbReference type="EC" id="1.-.-.-" evidence="9"/>
<dbReference type="EMBL" id="LWMV01000183">
    <property type="protein sequence ID" value="KZX11613.1"/>
    <property type="molecule type" value="Genomic_DNA"/>
</dbReference>
<dbReference type="Gene3D" id="3.30.70.20">
    <property type="match status" value="1"/>
</dbReference>
<comment type="caution">
    <text evidence="9">The sequence shown here is derived from an EMBL/GenBank/DDBJ whole genome shotgun (WGS) entry which is preliminary data.</text>
</comment>
<dbReference type="GO" id="GO:0046872">
    <property type="term" value="F:metal ion binding"/>
    <property type="evidence" value="ECO:0007669"/>
    <property type="project" value="UniProtKB-KW"/>
</dbReference>
<dbReference type="AlphaFoldDB" id="A0A166A5U6"/>
<evidence type="ECO:0000259" key="8">
    <source>
        <dbReference type="PROSITE" id="PS51379"/>
    </source>
</evidence>
<evidence type="ECO:0000313" key="10">
    <source>
        <dbReference type="Proteomes" id="UP000077245"/>
    </source>
</evidence>
<keyword evidence="2" id="KW-0004">4Fe-4S</keyword>
<dbReference type="PANTHER" id="PTHR43177">
    <property type="entry name" value="PROTEIN NRFC"/>
    <property type="match status" value="1"/>
</dbReference>
<keyword evidence="7" id="KW-0411">Iron-sulfur</keyword>
<keyword evidence="6" id="KW-0408">Iron</keyword>
<name>A0A166A5U6_9EURY</name>
<protein>
    <submittedName>
        <fullName evidence="9">Hydrogenase-4 component A</fullName>
        <ecNumber evidence="9">1.-.-.-</ecNumber>
    </submittedName>
</protein>
<dbReference type="Proteomes" id="UP000077245">
    <property type="component" value="Unassembled WGS sequence"/>
</dbReference>
<sequence length="166" mass="17848">MEKLSVQSDLCDGCLDCEKTCSGLYGVSHISIHEIDESYYPISCQHCEDAPCKTICPTDAMDIYGVTADKCIGCGFCVMVCPFGAVSIHSKKAHKCDLCKNTEEGPACVKACSKRAIFVANPDLIIAEKQKVFLNKLSGGSKTKDTGLLGLITSTVRTAKVLNNKD</sequence>
<keyword evidence="3" id="KW-0479">Metal-binding</keyword>
<keyword evidence="1" id="KW-0813">Transport</keyword>
<evidence type="ECO:0000256" key="3">
    <source>
        <dbReference type="ARBA" id="ARBA00022723"/>
    </source>
</evidence>
<keyword evidence="10" id="KW-1185">Reference proteome</keyword>
<dbReference type="OrthoDB" id="2837at2157"/>
<keyword evidence="9" id="KW-0560">Oxidoreductase</keyword>
<keyword evidence="4" id="KW-0677">Repeat</keyword>
<evidence type="ECO:0000256" key="2">
    <source>
        <dbReference type="ARBA" id="ARBA00022485"/>
    </source>
</evidence>
<keyword evidence="5" id="KW-0249">Electron transport</keyword>
<dbReference type="InterPro" id="IPR017900">
    <property type="entry name" value="4Fe4S_Fe_S_CS"/>
</dbReference>
<dbReference type="STRING" id="49547.MBCUR_13670"/>
<organism evidence="9 10">
    <name type="scientific">Methanobrevibacter curvatus</name>
    <dbReference type="NCBI Taxonomy" id="49547"/>
    <lineage>
        <taxon>Archaea</taxon>
        <taxon>Methanobacteriati</taxon>
        <taxon>Methanobacteriota</taxon>
        <taxon>Methanomada group</taxon>
        <taxon>Methanobacteria</taxon>
        <taxon>Methanobacteriales</taxon>
        <taxon>Methanobacteriaceae</taxon>
        <taxon>Methanobrevibacter</taxon>
    </lineage>
</organism>
<evidence type="ECO:0000256" key="6">
    <source>
        <dbReference type="ARBA" id="ARBA00023004"/>
    </source>
</evidence>
<evidence type="ECO:0000313" key="9">
    <source>
        <dbReference type="EMBL" id="KZX11613.1"/>
    </source>
</evidence>
<evidence type="ECO:0000256" key="7">
    <source>
        <dbReference type="ARBA" id="ARBA00023014"/>
    </source>
</evidence>
<dbReference type="InterPro" id="IPR057431">
    <property type="entry name" value="LdpA_Fe-S-bd"/>
</dbReference>
<evidence type="ECO:0000256" key="4">
    <source>
        <dbReference type="ARBA" id="ARBA00022737"/>
    </source>
</evidence>
<dbReference type="PATRIC" id="fig|49547.3.peg.1461"/>
<dbReference type="GO" id="GO:0016491">
    <property type="term" value="F:oxidoreductase activity"/>
    <property type="evidence" value="ECO:0007669"/>
    <property type="project" value="UniProtKB-KW"/>
</dbReference>
<evidence type="ECO:0000256" key="5">
    <source>
        <dbReference type="ARBA" id="ARBA00022982"/>
    </source>
</evidence>
<dbReference type="GO" id="GO:0051539">
    <property type="term" value="F:4 iron, 4 sulfur cluster binding"/>
    <property type="evidence" value="ECO:0007669"/>
    <property type="project" value="UniProtKB-KW"/>
</dbReference>